<dbReference type="InterPro" id="IPR036366">
    <property type="entry name" value="PGBDSf"/>
</dbReference>
<sequence length="529" mass="56867">MQFVELPEPAKRILFLIVIIVGVIAVISVGMSSILDLFHPPPPAQHKASSPPAELKNISPLLFGTNLDFSTQRTGTQQALPSNQVSTLLQSMHLQIVRVTIPENPSSATLKSIAQYVQSLKTVPLISLHGPLYPRAQADNTLVVQTMKQVFGDTTVYYEYGDEEDALGISADQYTTAWNANVRQLKSLAPTAHFIGPVTYRYDPDYLRAFLQKAQPRPDEVSWHEFACDGAWSEQQCINGINEWSGHLTSARAMMKPLFGTPLPIMITEWNYAANARNDDGKSTDNTFLSNWTKTALQTFAVNQVFASMQYSGIKSSVPLINTTEQLTIQGQMMRTLYEQFFAHTASPGSTPTSTSTAMSTATPMPTETSTTTPVTPTDTPVAAATSPVSGTLPGSPVVVAPTSTPIPPTPMPVPPTATSIPPTATPVPPTPTPRPTPTPTPKPKPTPTPTPKPVCPATIQSGSTGSLVKTLQQDLNSRGMKGQDGKALAVDGDFGPNTQYAVKSWQKKAGIDVDGIVGPQTWHSLGHC</sequence>
<keyword evidence="2" id="KW-0472">Membrane</keyword>
<organism evidence="4 5">
    <name type="scientific">Reticulibacter mediterranei</name>
    <dbReference type="NCBI Taxonomy" id="2778369"/>
    <lineage>
        <taxon>Bacteria</taxon>
        <taxon>Bacillati</taxon>
        <taxon>Chloroflexota</taxon>
        <taxon>Ktedonobacteria</taxon>
        <taxon>Ktedonobacterales</taxon>
        <taxon>Reticulibacteraceae</taxon>
        <taxon>Reticulibacter</taxon>
    </lineage>
</organism>
<feature type="domain" description="Peptidoglycan binding-like" evidence="3">
    <location>
        <begin position="465"/>
        <end position="524"/>
    </location>
</feature>
<evidence type="ECO:0000256" key="1">
    <source>
        <dbReference type="SAM" id="MobiDB-lite"/>
    </source>
</evidence>
<dbReference type="Pfam" id="PF01471">
    <property type="entry name" value="PG_binding_1"/>
    <property type="match status" value="1"/>
</dbReference>
<dbReference type="InterPro" id="IPR017853">
    <property type="entry name" value="GH"/>
</dbReference>
<dbReference type="EMBL" id="BNJK01000001">
    <property type="protein sequence ID" value="GHO94500.1"/>
    <property type="molecule type" value="Genomic_DNA"/>
</dbReference>
<dbReference type="SUPFAM" id="SSF47090">
    <property type="entry name" value="PGBD-like"/>
    <property type="match status" value="1"/>
</dbReference>
<keyword evidence="5" id="KW-1185">Reference proteome</keyword>
<keyword evidence="2" id="KW-1133">Transmembrane helix</keyword>
<gene>
    <name evidence="4" type="ORF">KSF_045480</name>
</gene>
<dbReference type="PRINTS" id="PR01217">
    <property type="entry name" value="PRICHEXTENSN"/>
</dbReference>
<dbReference type="AlphaFoldDB" id="A0A8J3IPF3"/>
<feature type="compositionally biased region" description="Pro residues" evidence="1">
    <location>
        <begin position="405"/>
        <end position="416"/>
    </location>
</feature>
<dbReference type="Proteomes" id="UP000597444">
    <property type="component" value="Unassembled WGS sequence"/>
</dbReference>
<keyword evidence="2" id="KW-0812">Transmembrane</keyword>
<comment type="caution">
    <text evidence="4">The sequence shown here is derived from an EMBL/GenBank/DDBJ whole genome shotgun (WGS) entry which is preliminary data.</text>
</comment>
<dbReference type="InterPro" id="IPR036365">
    <property type="entry name" value="PGBD-like_sf"/>
</dbReference>
<proteinExistence type="predicted"/>
<evidence type="ECO:0000259" key="3">
    <source>
        <dbReference type="Pfam" id="PF01471"/>
    </source>
</evidence>
<dbReference type="SUPFAM" id="SSF51445">
    <property type="entry name" value="(Trans)glycosidases"/>
    <property type="match status" value="1"/>
</dbReference>
<dbReference type="Gene3D" id="1.10.101.10">
    <property type="entry name" value="PGBD-like superfamily/PGBD"/>
    <property type="match status" value="1"/>
</dbReference>
<dbReference type="RefSeq" id="WP_220205235.1">
    <property type="nucleotide sequence ID" value="NZ_BNJK01000001.1"/>
</dbReference>
<feature type="region of interest" description="Disordered" evidence="1">
    <location>
        <begin position="403"/>
        <end position="463"/>
    </location>
</feature>
<dbReference type="Gene3D" id="3.20.20.80">
    <property type="entry name" value="Glycosidases"/>
    <property type="match status" value="1"/>
</dbReference>
<evidence type="ECO:0000313" key="5">
    <source>
        <dbReference type="Proteomes" id="UP000597444"/>
    </source>
</evidence>
<feature type="region of interest" description="Disordered" evidence="1">
    <location>
        <begin position="346"/>
        <end position="379"/>
    </location>
</feature>
<feature type="transmembrane region" description="Helical" evidence="2">
    <location>
        <begin position="12"/>
        <end position="35"/>
    </location>
</feature>
<reference evidence="4" key="1">
    <citation type="submission" date="2020-10" db="EMBL/GenBank/DDBJ databases">
        <title>Taxonomic study of unclassified bacteria belonging to the class Ktedonobacteria.</title>
        <authorList>
            <person name="Yabe S."/>
            <person name="Wang C.M."/>
            <person name="Zheng Y."/>
            <person name="Sakai Y."/>
            <person name="Cavaletti L."/>
            <person name="Monciardini P."/>
            <person name="Donadio S."/>
        </authorList>
    </citation>
    <scope>NUCLEOTIDE SEQUENCE</scope>
    <source>
        <strain evidence="4">ID150040</strain>
    </source>
</reference>
<evidence type="ECO:0000313" key="4">
    <source>
        <dbReference type="EMBL" id="GHO94500.1"/>
    </source>
</evidence>
<name>A0A8J3IPF3_9CHLR</name>
<protein>
    <recommendedName>
        <fullName evidence="3">Peptidoglycan binding-like domain-containing protein</fullName>
    </recommendedName>
</protein>
<dbReference type="InterPro" id="IPR002477">
    <property type="entry name" value="Peptidoglycan-bd-like"/>
</dbReference>
<accession>A0A8J3IPF3</accession>
<feature type="compositionally biased region" description="Pro residues" evidence="1">
    <location>
        <begin position="424"/>
        <end position="455"/>
    </location>
</feature>
<evidence type="ECO:0000256" key="2">
    <source>
        <dbReference type="SAM" id="Phobius"/>
    </source>
</evidence>